<feature type="region of interest" description="Disordered" evidence="1">
    <location>
        <begin position="274"/>
        <end position="295"/>
    </location>
</feature>
<organism evidence="2 3">
    <name type="scientific">Cristinia sonorae</name>
    <dbReference type="NCBI Taxonomy" id="1940300"/>
    <lineage>
        <taxon>Eukaryota</taxon>
        <taxon>Fungi</taxon>
        <taxon>Dikarya</taxon>
        <taxon>Basidiomycota</taxon>
        <taxon>Agaricomycotina</taxon>
        <taxon>Agaricomycetes</taxon>
        <taxon>Agaricomycetidae</taxon>
        <taxon>Agaricales</taxon>
        <taxon>Pleurotineae</taxon>
        <taxon>Stephanosporaceae</taxon>
        <taxon>Cristinia</taxon>
    </lineage>
</organism>
<dbReference type="Proteomes" id="UP000813824">
    <property type="component" value="Unassembled WGS sequence"/>
</dbReference>
<evidence type="ECO:0000256" key="1">
    <source>
        <dbReference type="SAM" id="MobiDB-lite"/>
    </source>
</evidence>
<dbReference type="EMBL" id="JAEVFJ010000021">
    <property type="protein sequence ID" value="KAH8096993.1"/>
    <property type="molecule type" value="Genomic_DNA"/>
</dbReference>
<accession>A0A8K0UKX1</accession>
<name>A0A8K0UKX1_9AGAR</name>
<keyword evidence="3" id="KW-1185">Reference proteome</keyword>
<protein>
    <submittedName>
        <fullName evidence="2">Uncharacterized protein</fullName>
    </submittedName>
</protein>
<comment type="caution">
    <text evidence="2">The sequence shown here is derived from an EMBL/GenBank/DDBJ whole genome shotgun (WGS) entry which is preliminary data.</text>
</comment>
<gene>
    <name evidence="2" type="ORF">BXZ70DRAFT_908243</name>
</gene>
<evidence type="ECO:0000313" key="2">
    <source>
        <dbReference type="EMBL" id="KAH8096993.1"/>
    </source>
</evidence>
<reference evidence="2" key="1">
    <citation type="journal article" date="2021" name="New Phytol.">
        <title>Evolutionary innovations through gain and loss of genes in the ectomycorrhizal Boletales.</title>
        <authorList>
            <person name="Wu G."/>
            <person name="Miyauchi S."/>
            <person name="Morin E."/>
            <person name="Kuo A."/>
            <person name="Drula E."/>
            <person name="Varga T."/>
            <person name="Kohler A."/>
            <person name="Feng B."/>
            <person name="Cao Y."/>
            <person name="Lipzen A."/>
            <person name="Daum C."/>
            <person name="Hundley H."/>
            <person name="Pangilinan J."/>
            <person name="Johnson J."/>
            <person name="Barry K."/>
            <person name="LaButti K."/>
            <person name="Ng V."/>
            <person name="Ahrendt S."/>
            <person name="Min B."/>
            <person name="Choi I.G."/>
            <person name="Park H."/>
            <person name="Plett J.M."/>
            <person name="Magnuson J."/>
            <person name="Spatafora J.W."/>
            <person name="Nagy L.G."/>
            <person name="Henrissat B."/>
            <person name="Grigoriev I.V."/>
            <person name="Yang Z.L."/>
            <person name="Xu J."/>
            <person name="Martin F.M."/>
        </authorList>
    </citation>
    <scope>NUCLEOTIDE SEQUENCE</scope>
    <source>
        <strain evidence="2">KKN 215</strain>
    </source>
</reference>
<evidence type="ECO:0000313" key="3">
    <source>
        <dbReference type="Proteomes" id="UP000813824"/>
    </source>
</evidence>
<sequence length="1500" mass="165945">MTVGVVLAIPMSGMLDKEENTLNKNFTALGVTTISNSMVPKRMAMSGEHNSSLAEVRMSLQTKTATAPPPDCPKVSGRQLTQWSRISNLFKASKKPRSASCRCRFRKGWWQQEERRESRGGGGLELRQRRQPAALWYHTPPHHFCGREVRGSPRVEHGQDAVYRNALSSSSSIQRDCNESECSSRGLMVYLMELLELGQWSTEAQAREIEGKNLEVDERERVEQCSLWRRHYGWMAVRRLKMVLGRNTGPEAVLSGVGIFLVFPVHGHQYGDVPVRSNGQIGRRSTPGRNSASWTTRNETGLALKRWYGSVTTSAHGIVGWRDVAGISGKEKRDIGPEEIRGRKSPGSCKRDGAWWIRGITGRASLGGATSEDARREAVWELQTVTPQAARSTRGGIGEIDHFVVINTSAYLPATSRGGYSPGYMHLRQRRTCTRWEELRRGRTTCTRASAGRASQEVATSEDARREAVWELQTVTPQAARSTRGGICEIDQCVAGRRYQLRRHQHIGVLTSDGAWWIRGITGRASLGGATSVGARREAVWELQTVTPQAARSTRGGIGEIDHFVVINTSAYLPATSRGGYSPGYMHLRQRRTCTRWEELRRGRTTCTRASAGRASQEVATSEDARREAVWELQTVTPQAARSTRGGIGEIDHHEPWWIRGITGRASLGGATSVGARREAVWELQTVTPQAARSTRGGIGEIDHDGAWWIRGITGRASLGGATSVGARREAVWELQTVTPQAARSTRGGIGEIDHDGAWWIRGITGRASLGGATSEDARREAVWELQTVTPQAARSTRGGIGEIDHHEPWWIRGITGRASLGGATSVGARREAVWELQTVTPQAARSTRGGIGEIDHFVVINTSAYLPATSRGGYSPGYMHLRQRRTCTRWEELRRGRTTCTRASAGRASQEVATSEDARREAVWELQTVTPQAARSTRGGIGEIDHHEPWWIRGITGRASLGGATSEDARREAVWELQTVTPQAARSTRGGIGEIDQCVAGRRSTSRGGYSPGYMHLRQRRTCTRWEELRRGRTTCTRASAGRASQEVATSEDARREAVWELQTVTPQAARSTRGGIGEIDQCVAGRRSTSRGGYSPGYMHLRQRRTCTRWEELRRGRTTCTRASAGLQDDDVLLDVVGYNDDTGQYAQSFIEGRLSVSGNRKDWATTLLRQPLLPKQLSLSSSLALHLTHRHKQLPGPASVVYGFRLAFHAVIRAKRPLKERELFIPSLRGEKQKGAFRVEHERNLAKGFGVLDSVKLAFSRHDTSIPGHLLAMVTVTTRSSGTRRATVFLGSYVSYLPWAFETSRSRQSLNRPCRLPVVYKVSVRRTLEGEIVLGRAGLQRNAGMVRATHCTLTSVEGTTQWSLLSTVLSVHSCHTSFIKKYEEYVGMSTTRTVPVEPRTRSGCPMVSPLNHVAGVHELPARAGHEKHLMLLALSVSFQETDLAALKHVMTTWSTAKSGQHEDNRWVWLGKRVRKGQNNTPLAFAHVYDASGALQSK</sequence>
<proteinExistence type="predicted"/>